<evidence type="ECO:0000256" key="1">
    <source>
        <dbReference type="SAM" id="MobiDB-lite"/>
    </source>
</evidence>
<dbReference type="EMBL" id="BDGG01000002">
    <property type="protein sequence ID" value="GAU94587.1"/>
    <property type="molecule type" value="Genomic_DNA"/>
</dbReference>
<dbReference type="AlphaFoldDB" id="A0A1D1V4K6"/>
<name>A0A1D1V4K6_RAMVA</name>
<evidence type="ECO:0000313" key="3">
    <source>
        <dbReference type="Proteomes" id="UP000186922"/>
    </source>
</evidence>
<evidence type="ECO:0000313" key="2">
    <source>
        <dbReference type="EMBL" id="GAU94587.1"/>
    </source>
</evidence>
<reference evidence="2 3" key="1">
    <citation type="journal article" date="2016" name="Nat. Commun.">
        <title>Extremotolerant tardigrade genome and improved radiotolerance of human cultured cells by tardigrade-unique protein.</title>
        <authorList>
            <person name="Hashimoto T."/>
            <person name="Horikawa D.D."/>
            <person name="Saito Y."/>
            <person name="Kuwahara H."/>
            <person name="Kozuka-Hata H."/>
            <person name="Shin-I T."/>
            <person name="Minakuchi Y."/>
            <person name="Ohishi K."/>
            <person name="Motoyama A."/>
            <person name="Aizu T."/>
            <person name="Enomoto A."/>
            <person name="Kondo K."/>
            <person name="Tanaka S."/>
            <person name="Hara Y."/>
            <person name="Koshikawa S."/>
            <person name="Sagara H."/>
            <person name="Miura T."/>
            <person name="Yokobori S."/>
            <person name="Miyagawa K."/>
            <person name="Suzuki Y."/>
            <person name="Kubo T."/>
            <person name="Oyama M."/>
            <person name="Kohara Y."/>
            <person name="Fujiyama A."/>
            <person name="Arakawa K."/>
            <person name="Katayama T."/>
            <person name="Toyoda A."/>
            <person name="Kunieda T."/>
        </authorList>
    </citation>
    <scope>NUCLEOTIDE SEQUENCE [LARGE SCALE GENOMIC DNA]</scope>
    <source>
        <strain evidence="2 3">YOKOZUNA-1</strain>
    </source>
</reference>
<feature type="compositionally biased region" description="Basic and acidic residues" evidence="1">
    <location>
        <begin position="51"/>
        <end position="73"/>
    </location>
</feature>
<feature type="region of interest" description="Disordered" evidence="1">
    <location>
        <begin position="101"/>
        <end position="121"/>
    </location>
</feature>
<proteinExistence type="predicted"/>
<sequence length="121" mass="13154">MANNVVKKSVVRENWVALLMEALKGPWLTKPPRNNCNSAGKKLLKPPAKFTEADGDHKAPHDGGDEGGQDKVLKAGGRSTSRTTRPAEKTAELINQLTKCSAGCQQETRKKKMKMAKLSAQ</sequence>
<organism evidence="2 3">
    <name type="scientific">Ramazzottius varieornatus</name>
    <name type="common">Water bear</name>
    <name type="synonym">Tardigrade</name>
    <dbReference type="NCBI Taxonomy" id="947166"/>
    <lineage>
        <taxon>Eukaryota</taxon>
        <taxon>Metazoa</taxon>
        <taxon>Ecdysozoa</taxon>
        <taxon>Tardigrada</taxon>
        <taxon>Eutardigrada</taxon>
        <taxon>Parachela</taxon>
        <taxon>Hypsibioidea</taxon>
        <taxon>Ramazzottiidae</taxon>
        <taxon>Ramazzottius</taxon>
    </lineage>
</organism>
<protein>
    <submittedName>
        <fullName evidence="2">Uncharacterized protein</fullName>
    </submittedName>
</protein>
<gene>
    <name evidence="2" type="primary">RvY_06329-1</name>
    <name evidence="2" type="synonym">RvY_06329.1</name>
    <name evidence="2" type="ORF">RvY_06329</name>
</gene>
<keyword evidence="3" id="KW-1185">Reference proteome</keyword>
<accession>A0A1D1V4K6</accession>
<dbReference type="Proteomes" id="UP000186922">
    <property type="component" value="Unassembled WGS sequence"/>
</dbReference>
<feature type="region of interest" description="Disordered" evidence="1">
    <location>
        <begin position="26"/>
        <end position="89"/>
    </location>
</feature>
<comment type="caution">
    <text evidence="2">The sequence shown here is derived from an EMBL/GenBank/DDBJ whole genome shotgun (WGS) entry which is preliminary data.</text>
</comment>